<dbReference type="EMBL" id="RAPN01000001">
    <property type="protein sequence ID" value="RKD91376.1"/>
    <property type="molecule type" value="Genomic_DNA"/>
</dbReference>
<feature type="transmembrane region" description="Helical" evidence="1">
    <location>
        <begin position="120"/>
        <end position="136"/>
    </location>
</feature>
<dbReference type="OrthoDB" id="982965at2"/>
<keyword evidence="1" id="KW-1133">Transmembrane helix</keyword>
<comment type="caution">
    <text evidence="2">The sequence shown here is derived from an EMBL/GenBank/DDBJ whole genome shotgun (WGS) entry which is preliminary data.</text>
</comment>
<dbReference type="RefSeq" id="WP_120272682.1">
    <property type="nucleotide sequence ID" value="NZ_RAPN01000001.1"/>
</dbReference>
<gene>
    <name evidence="2" type="ORF">BC643_1729</name>
</gene>
<evidence type="ECO:0000313" key="3">
    <source>
        <dbReference type="Proteomes" id="UP000283387"/>
    </source>
</evidence>
<feature type="transmembrane region" description="Helical" evidence="1">
    <location>
        <begin position="143"/>
        <end position="161"/>
    </location>
</feature>
<feature type="transmembrane region" description="Helical" evidence="1">
    <location>
        <begin position="181"/>
        <end position="203"/>
    </location>
</feature>
<evidence type="ECO:0000313" key="2">
    <source>
        <dbReference type="EMBL" id="RKD91376.1"/>
    </source>
</evidence>
<organism evidence="2 3">
    <name type="scientific">Mangrovibacterium diazotrophicum</name>
    <dbReference type="NCBI Taxonomy" id="1261403"/>
    <lineage>
        <taxon>Bacteria</taxon>
        <taxon>Pseudomonadati</taxon>
        <taxon>Bacteroidota</taxon>
        <taxon>Bacteroidia</taxon>
        <taxon>Marinilabiliales</taxon>
        <taxon>Prolixibacteraceae</taxon>
        <taxon>Mangrovibacterium</taxon>
    </lineage>
</organism>
<evidence type="ECO:0008006" key="4">
    <source>
        <dbReference type="Google" id="ProtNLM"/>
    </source>
</evidence>
<name>A0A419W7E8_9BACT</name>
<keyword evidence="1" id="KW-0812">Transmembrane</keyword>
<dbReference type="AlphaFoldDB" id="A0A419W7E8"/>
<accession>A0A419W7E8</accession>
<reference evidence="2 3" key="1">
    <citation type="submission" date="2018-09" db="EMBL/GenBank/DDBJ databases">
        <title>Genomic Encyclopedia of Archaeal and Bacterial Type Strains, Phase II (KMG-II): from individual species to whole genera.</title>
        <authorList>
            <person name="Goeker M."/>
        </authorList>
    </citation>
    <scope>NUCLEOTIDE SEQUENCE [LARGE SCALE GENOMIC DNA]</scope>
    <source>
        <strain evidence="2 3">DSM 27148</strain>
    </source>
</reference>
<dbReference type="Proteomes" id="UP000283387">
    <property type="component" value="Unassembled WGS sequence"/>
</dbReference>
<feature type="transmembrane region" description="Helical" evidence="1">
    <location>
        <begin position="84"/>
        <end position="100"/>
    </location>
</feature>
<evidence type="ECO:0000256" key="1">
    <source>
        <dbReference type="SAM" id="Phobius"/>
    </source>
</evidence>
<feature type="transmembrane region" description="Helical" evidence="1">
    <location>
        <begin position="9"/>
        <end position="29"/>
    </location>
</feature>
<protein>
    <recommendedName>
        <fullName evidence="4">Oxidase</fullName>
    </recommendedName>
</protein>
<feature type="transmembrane region" description="Helical" evidence="1">
    <location>
        <begin position="49"/>
        <end position="72"/>
    </location>
</feature>
<keyword evidence="3" id="KW-1185">Reference proteome</keyword>
<proteinExistence type="predicted"/>
<sequence length="210" mass="23746">MKKHQLFRYLYAIVPALFVLILAIAASRLEGIRLIFFTRDVTTLGNLPFYAGAISTLGIFLWGVTAAICLFTSSLLLKLADRQLLNFFLVVAIISAYLMFDDLFLIHEHSGTWIRGGEKSIVLLLGGVVSLHLFLFRKIVQNTHYGMLLIAFSMLGASVIADELQPYFWEKGDLHTLAEDGTKWVGIVCWTGYYVQTAFDFIIQKTNEKR</sequence>
<keyword evidence="1" id="KW-0472">Membrane</keyword>